<keyword evidence="3" id="KW-0731">Sigma factor</keyword>
<dbReference type="InterPro" id="IPR013249">
    <property type="entry name" value="RNA_pol_sigma70_r4_t2"/>
</dbReference>
<organism evidence="8 9">
    <name type="scientific">Enhygromyxa salina</name>
    <dbReference type="NCBI Taxonomy" id="215803"/>
    <lineage>
        <taxon>Bacteria</taxon>
        <taxon>Pseudomonadati</taxon>
        <taxon>Myxococcota</taxon>
        <taxon>Polyangia</taxon>
        <taxon>Nannocystales</taxon>
        <taxon>Nannocystaceae</taxon>
        <taxon>Enhygromyxa</taxon>
    </lineage>
</organism>
<name>A0A2S9YWQ5_9BACT</name>
<evidence type="ECO:0000313" key="8">
    <source>
        <dbReference type="EMBL" id="PRQ09503.1"/>
    </source>
</evidence>
<sequence>MLLEPRAARLGDEFEPLYADNFAFAWRMLLHFGVPAHQVEDAVQDVFVVVHRRLDTWDRSVSVRPWICGICRRVAADHRRAHGRHQRKIDALPPPDQGPALDGQVADRQVLALLEQTLAGLDPGPRDAFVMAELEGMSSREIAEATGVNPNTIASRLRKARVAVAKALGKLTGETKFERA</sequence>
<dbReference type="AlphaFoldDB" id="A0A2S9YWQ5"/>
<evidence type="ECO:0000259" key="7">
    <source>
        <dbReference type="Pfam" id="PF08281"/>
    </source>
</evidence>
<protein>
    <submittedName>
        <fullName evidence="8">Putative RNA polymerase sigma factor FecI</fullName>
    </submittedName>
</protein>
<dbReference type="GO" id="GO:0003677">
    <property type="term" value="F:DNA binding"/>
    <property type="evidence" value="ECO:0007669"/>
    <property type="project" value="UniProtKB-KW"/>
</dbReference>
<evidence type="ECO:0000256" key="2">
    <source>
        <dbReference type="ARBA" id="ARBA00023015"/>
    </source>
</evidence>
<dbReference type="Pfam" id="PF04542">
    <property type="entry name" value="Sigma70_r2"/>
    <property type="match status" value="1"/>
</dbReference>
<evidence type="ECO:0000256" key="4">
    <source>
        <dbReference type="ARBA" id="ARBA00023125"/>
    </source>
</evidence>
<comment type="caution">
    <text evidence="8">The sequence shown here is derived from an EMBL/GenBank/DDBJ whole genome shotgun (WGS) entry which is preliminary data.</text>
</comment>
<dbReference type="CDD" id="cd06171">
    <property type="entry name" value="Sigma70_r4"/>
    <property type="match status" value="1"/>
</dbReference>
<dbReference type="EMBL" id="PVNL01000019">
    <property type="protein sequence ID" value="PRQ09503.1"/>
    <property type="molecule type" value="Genomic_DNA"/>
</dbReference>
<dbReference type="Gene3D" id="1.10.1740.10">
    <property type="match status" value="1"/>
</dbReference>
<dbReference type="NCBIfam" id="TIGR02937">
    <property type="entry name" value="sigma70-ECF"/>
    <property type="match status" value="1"/>
</dbReference>
<keyword evidence="2" id="KW-0805">Transcription regulation</keyword>
<evidence type="ECO:0000256" key="5">
    <source>
        <dbReference type="ARBA" id="ARBA00023163"/>
    </source>
</evidence>
<reference evidence="8 9" key="1">
    <citation type="submission" date="2018-03" db="EMBL/GenBank/DDBJ databases">
        <title>Draft Genome Sequences of the Obligatory Marine Myxobacteria Enhygromyxa salina SWB007.</title>
        <authorList>
            <person name="Poehlein A."/>
            <person name="Moghaddam J.A."/>
            <person name="Harms H."/>
            <person name="Alanjari M."/>
            <person name="Koenig G.M."/>
            <person name="Daniel R."/>
            <person name="Schaeberle T.F."/>
        </authorList>
    </citation>
    <scope>NUCLEOTIDE SEQUENCE [LARGE SCALE GENOMIC DNA]</scope>
    <source>
        <strain evidence="8 9">SWB007</strain>
    </source>
</reference>
<dbReference type="InterPro" id="IPR013324">
    <property type="entry name" value="RNA_pol_sigma_r3/r4-like"/>
</dbReference>
<dbReference type="GO" id="GO:0016987">
    <property type="term" value="F:sigma factor activity"/>
    <property type="evidence" value="ECO:0007669"/>
    <property type="project" value="UniProtKB-KW"/>
</dbReference>
<dbReference type="InterPro" id="IPR036388">
    <property type="entry name" value="WH-like_DNA-bd_sf"/>
</dbReference>
<dbReference type="InterPro" id="IPR007627">
    <property type="entry name" value="RNA_pol_sigma70_r2"/>
</dbReference>
<accession>A0A2S9YWQ5</accession>
<dbReference type="InterPro" id="IPR039425">
    <property type="entry name" value="RNA_pol_sigma-70-like"/>
</dbReference>
<dbReference type="InterPro" id="IPR013325">
    <property type="entry name" value="RNA_pol_sigma_r2"/>
</dbReference>
<dbReference type="PANTHER" id="PTHR43133">
    <property type="entry name" value="RNA POLYMERASE ECF-TYPE SIGMA FACTO"/>
    <property type="match status" value="1"/>
</dbReference>
<feature type="domain" description="RNA polymerase sigma-70 region 2" evidence="6">
    <location>
        <begin position="18"/>
        <end position="84"/>
    </location>
</feature>
<dbReference type="SUPFAM" id="SSF88659">
    <property type="entry name" value="Sigma3 and sigma4 domains of RNA polymerase sigma factors"/>
    <property type="match status" value="1"/>
</dbReference>
<keyword evidence="5" id="KW-0804">Transcription</keyword>
<evidence type="ECO:0000313" key="9">
    <source>
        <dbReference type="Proteomes" id="UP000238823"/>
    </source>
</evidence>
<dbReference type="PANTHER" id="PTHR43133:SF8">
    <property type="entry name" value="RNA POLYMERASE SIGMA FACTOR HI_1459-RELATED"/>
    <property type="match status" value="1"/>
</dbReference>
<evidence type="ECO:0000256" key="3">
    <source>
        <dbReference type="ARBA" id="ARBA00023082"/>
    </source>
</evidence>
<dbReference type="RefSeq" id="WP_106087820.1">
    <property type="nucleotide sequence ID" value="NZ_PVNL01000019.1"/>
</dbReference>
<evidence type="ECO:0000259" key="6">
    <source>
        <dbReference type="Pfam" id="PF04542"/>
    </source>
</evidence>
<dbReference type="Pfam" id="PF08281">
    <property type="entry name" value="Sigma70_r4_2"/>
    <property type="match status" value="1"/>
</dbReference>
<evidence type="ECO:0000256" key="1">
    <source>
        <dbReference type="ARBA" id="ARBA00010641"/>
    </source>
</evidence>
<dbReference type="InterPro" id="IPR014284">
    <property type="entry name" value="RNA_pol_sigma-70_dom"/>
</dbReference>
<dbReference type="Proteomes" id="UP000238823">
    <property type="component" value="Unassembled WGS sequence"/>
</dbReference>
<dbReference type="OrthoDB" id="9797134at2"/>
<keyword evidence="4" id="KW-0238">DNA-binding</keyword>
<comment type="similarity">
    <text evidence="1">Belongs to the sigma-70 factor family. ECF subfamily.</text>
</comment>
<dbReference type="SUPFAM" id="SSF88946">
    <property type="entry name" value="Sigma2 domain of RNA polymerase sigma factors"/>
    <property type="match status" value="1"/>
</dbReference>
<proteinExistence type="inferred from homology"/>
<feature type="domain" description="RNA polymerase sigma factor 70 region 4 type 2" evidence="7">
    <location>
        <begin position="113"/>
        <end position="162"/>
    </location>
</feature>
<dbReference type="Gene3D" id="1.10.10.10">
    <property type="entry name" value="Winged helix-like DNA-binding domain superfamily/Winged helix DNA-binding domain"/>
    <property type="match status" value="1"/>
</dbReference>
<gene>
    <name evidence="8" type="primary">fecI</name>
    <name evidence="8" type="ORF">ENSA7_07450</name>
</gene>
<dbReference type="GO" id="GO:0006352">
    <property type="term" value="P:DNA-templated transcription initiation"/>
    <property type="evidence" value="ECO:0007669"/>
    <property type="project" value="InterPro"/>
</dbReference>